<comment type="caution">
    <text evidence="1">The sequence shown here is derived from an EMBL/GenBank/DDBJ whole genome shotgun (WGS) entry which is preliminary data.</text>
</comment>
<organism evidence="1 2">
    <name type="scientific">Aromia moschata</name>
    <dbReference type="NCBI Taxonomy" id="1265417"/>
    <lineage>
        <taxon>Eukaryota</taxon>
        <taxon>Metazoa</taxon>
        <taxon>Ecdysozoa</taxon>
        <taxon>Arthropoda</taxon>
        <taxon>Hexapoda</taxon>
        <taxon>Insecta</taxon>
        <taxon>Pterygota</taxon>
        <taxon>Neoptera</taxon>
        <taxon>Endopterygota</taxon>
        <taxon>Coleoptera</taxon>
        <taxon>Polyphaga</taxon>
        <taxon>Cucujiformia</taxon>
        <taxon>Chrysomeloidea</taxon>
        <taxon>Cerambycidae</taxon>
        <taxon>Cerambycinae</taxon>
        <taxon>Callichromatini</taxon>
        <taxon>Aromia</taxon>
    </lineage>
</organism>
<evidence type="ECO:0000313" key="1">
    <source>
        <dbReference type="EMBL" id="KAJ8939495.1"/>
    </source>
</evidence>
<dbReference type="Proteomes" id="UP001162162">
    <property type="component" value="Unassembled WGS sequence"/>
</dbReference>
<keyword evidence="2" id="KW-1185">Reference proteome</keyword>
<dbReference type="AlphaFoldDB" id="A0AAV8XKI2"/>
<sequence length="147" mass="16919">MRNGAKNKFEKDFYKLMNNAVFGKTMENVENRRYSITNTLGKNGRKVGASTNASLLYTDTDLLIIKVYADNFYNFIKDNQNEFDTSNYKADNKFNVPVSQSVLGNESEDEFPADPIICFYGTGAKAYYVQSTENELKESERRKEMCY</sequence>
<evidence type="ECO:0008006" key="3">
    <source>
        <dbReference type="Google" id="ProtNLM"/>
    </source>
</evidence>
<dbReference type="InterPro" id="IPR043502">
    <property type="entry name" value="DNA/RNA_pol_sf"/>
</dbReference>
<proteinExistence type="predicted"/>
<accession>A0AAV8XKI2</accession>
<dbReference type="EMBL" id="JAPWTK010000485">
    <property type="protein sequence ID" value="KAJ8939495.1"/>
    <property type="molecule type" value="Genomic_DNA"/>
</dbReference>
<protein>
    <recommendedName>
        <fullName evidence="3">DNA-directed DNA polymerase</fullName>
    </recommendedName>
</protein>
<evidence type="ECO:0000313" key="2">
    <source>
        <dbReference type="Proteomes" id="UP001162162"/>
    </source>
</evidence>
<gene>
    <name evidence="1" type="ORF">NQ318_022549</name>
</gene>
<name>A0AAV8XKI2_9CUCU</name>
<reference evidence="1" key="1">
    <citation type="journal article" date="2023" name="Insect Mol. Biol.">
        <title>Genome sequencing provides insights into the evolution of gene families encoding plant cell wall-degrading enzymes in longhorned beetles.</title>
        <authorList>
            <person name="Shin N.R."/>
            <person name="Okamura Y."/>
            <person name="Kirsch R."/>
            <person name="Pauchet Y."/>
        </authorList>
    </citation>
    <scope>NUCLEOTIDE SEQUENCE</scope>
    <source>
        <strain evidence="1">AMC_N1</strain>
    </source>
</reference>
<dbReference type="SUPFAM" id="SSF56672">
    <property type="entry name" value="DNA/RNA polymerases"/>
    <property type="match status" value="1"/>
</dbReference>
<dbReference type="GO" id="GO:0071897">
    <property type="term" value="P:DNA biosynthetic process"/>
    <property type="evidence" value="ECO:0007669"/>
    <property type="project" value="UniProtKB-ARBA"/>
</dbReference>